<proteinExistence type="predicted"/>
<protein>
    <submittedName>
        <fullName evidence="2">Helix-turn-helix transcriptional regulator</fullName>
    </submittedName>
</protein>
<reference evidence="2" key="2">
    <citation type="submission" date="2021-04" db="EMBL/GenBank/DDBJ databases">
        <authorList>
            <person name="Gilroy R."/>
        </authorList>
    </citation>
    <scope>NUCLEOTIDE SEQUENCE</scope>
    <source>
        <strain evidence="2">USAMLcec3-2134</strain>
    </source>
</reference>
<dbReference type="PANTHER" id="PTHR33169">
    <property type="entry name" value="PADR-FAMILY TRANSCRIPTIONAL REGULATOR"/>
    <property type="match status" value="1"/>
</dbReference>
<dbReference type="Gene3D" id="1.10.10.10">
    <property type="entry name" value="Winged helix-like DNA-binding domain superfamily/Winged helix DNA-binding domain"/>
    <property type="match status" value="1"/>
</dbReference>
<gene>
    <name evidence="2" type="ORF">H9763_03065</name>
</gene>
<evidence type="ECO:0000313" key="2">
    <source>
        <dbReference type="EMBL" id="HJB90431.1"/>
    </source>
</evidence>
<feature type="domain" description="Transcription regulator PadR N-terminal" evidence="1">
    <location>
        <begin position="17"/>
        <end position="90"/>
    </location>
</feature>
<evidence type="ECO:0000313" key="3">
    <source>
        <dbReference type="Proteomes" id="UP000886883"/>
    </source>
</evidence>
<dbReference type="Pfam" id="PF03551">
    <property type="entry name" value="PadR"/>
    <property type="match status" value="1"/>
</dbReference>
<evidence type="ECO:0000259" key="1">
    <source>
        <dbReference type="Pfam" id="PF03551"/>
    </source>
</evidence>
<dbReference type="PANTHER" id="PTHR33169:SF14">
    <property type="entry name" value="TRANSCRIPTIONAL REGULATOR RV3488"/>
    <property type="match status" value="1"/>
</dbReference>
<organism evidence="2 3">
    <name type="scientific">Candidatus Eisenbergiella merdigallinarum</name>
    <dbReference type="NCBI Taxonomy" id="2838552"/>
    <lineage>
        <taxon>Bacteria</taxon>
        <taxon>Bacillati</taxon>
        <taxon>Bacillota</taxon>
        <taxon>Clostridia</taxon>
        <taxon>Lachnospirales</taxon>
        <taxon>Lachnospiraceae</taxon>
        <taxon>Eisenbergiella</taxon>
    </lineage>
</organism>
<comment type="caution">
    <text evidence="2">The sequence shown here is derived from an EMBL/GenBank/DDBJ whole genome shotgun (WGS) entry which is preliminary data.</text>
</comment>
<accession>A0A9D2MQB3</accession>
<dbReference type="AlphaFoldDB" id="A0A9D2MQB3"/>
<dbReference type="SUPFAM" id="SSF46785">
    <property type="entry name" value="Winged helix' DNA-binding domain"/>
    <property type="match status" value="1"/>
</dbReference>
<dbReference type="InterPro" id="IPR005149">
    <property type="entry name" value="Tscrpt_reg_PadR_N"/>
</dbReference>
<name>A0A9D2MQB3_9FIRM</name>
<dbReference type="EMBL" id="DWXE01000010">
    <property type="protein sequence ID" value="HJB90431.1"/>
    <property type="molecule type" value="Genomic_DNA"/>
</dbReference>
<dbReference type="InterPro" id="IPR036390">
    <property type="entry name" value="WH_DNA-bd_sf"/>
</dbReference>
<reference evidence="2" key="1">
    <citation type="journal article" date="2021" name="PeerJ">
        <title>Extensive microbial diversity within the chicken gut microbiome revealed by metagenomics and culture.</title>
        <authorList>
            <person name="Gilroy R."/>
            <person name="Ravi A."/>
            <person name="Getino M."/>
            <person name="Pursley I."/>
            <person name="Horton D.L."/>
            <person name="Alikhan N.F."/>
            <person name="Baker D."/>
            <person name="Gharbi K."/>
            <person name="Hall N."/>
            <person name="Watson M."/>
            <person name="Adriaenssens E.M."/>
            <person name="Foster-Nyarko E."/>
            <person name="Jarju S."/>
            <person name="Secka A."/>
            <person name="Antonio M."/>
            <person name="Oren A."/>
            <person name="Chaudhuri R.R."/>
            <person name="La Ragione R."/>
            <person name="Hildebrand F."/>
            <person name="Pallen M.J."/>
        </authorList>
    </citation>
    <scope>NUCLEOTIDE SEQUENCE</scope>
    <source>
        <strain evidence="2">USAMLcec3-2134</strain>
    </source>
</reference>
<sequence>MKKINSELLKGSTEMMILKLLASGDLYGYELVKKLAAISQGLFCMGQGSLYPILHFLEEEEYIVSYWEDTVSKRKRKYYRLTQKGKGLLEEKIREWNLFVGGVNRVLEEN</sequence>
<dbReference type="InterPro" id="IPR036388">
    <property type="entry name" value="WH-like_DNA-bd_sf"/>
</dbReference>
<dbReference type="Proteomes" id="UP000886883">
    <property type="component" value="Unassembled WGS sequence"/>
</dbReference>
<dbReference type="InterPro" id="IPR052509">
    <property type="entry name" value="Metal_resp_DNA-bind_regulator"/>
</dbReference>